<evidence type="ECO:0000256" key="17">
    <source>
        <dbReference type="SAM" id="Coils"/>
    </source>
</evidence>
<feature type="compositionally biased region" description="Acidic residues" evidence="18">
    <location>
        <begin position="429"/>
        <end position="443"/>
    </location>
</feature>
<keyword evidence="8 16" id="KW-0863">Zinc-finger</keyword>
<proteinExistence type="inferred from homology"/>
<feature type="region of interest" description="Disordered" evidence="18">
    <location>
        <begin position="591"/>
        <end position="620"/>
    </location>
</feature>
<evidence type="ECO:0000256" key="12">
    <source>
        <dbReference type="ARBA" id="ARBA00023054"/>
    </source>
</evidence>
<keyword evidence="15" id="KW-0539">Nucleus</keyword>
<keyword evidence="6" id="KW-0547">Nucleotide-binding</keyword>
<feature type="compositionally biased region" description="Acidic residues" evidence="18">
    <location>
        <begin position="213"/>
        <end position="226"/>
    </location>
</feature>
<feature type="compositionally biased region" description="Polar residues" evidence="18">
    <location>
        <begin position="105"/>
        <end position="116"/>
    </location>
</feature>
<dbReference type="PROSITE" id="PS50089">
    <property type="entry name" value="ZF_RING_2"/>
    <property type="match status" value="1"/>
</dbReference>
<evidence type="ECO:0000256" key="16">
    <source>
        <dbReference type="PROSITE-ProRule" id="PRU00175"/>
    </source>
</evidence>
<feature type="compositionally biased region" description="Polar residues" evidence="18">
    <location>
        <begin position="242"/>
        <end position="267"/>
    </location>
</feature>
<keyword evidence="14" id="KW-0234">DNA repair</keyword>
<organism evidence="22 23">
    <name type="scientific">Strongylocentrotus purpuratus</name>
    <name type="common">Purple sea urchin</name>
    <dbReference type="NCBI Taxonomy" id="7668"/>
    <lineage>
        <taxon>Eukaryota</taxon>
        <taxon>Metazoa</taxon>
        <taxon>Echinodermata</taxon>
        <taxon>Eleutherozoa</taxon>
        <taxon>Echinozoa</taxon>
        <taxon>Echinoidea</taxon>
        <taxon>Euechinoidea</taxon>
        <taxon>Echinacea</taxon>
        <taxon>Camarodonta</taxon>
        <taxon>Echinidea</taxon>
        <taxon>Strongylocentrotidae</taxon>
        <taxon>Strongylocentrotus</taxon>
    </lineage>
</organism>
<dbReference type="InterPro" id="IPR013083">
    <property type="entry name" value="Znf_RING/FYVE/PHD"/>
</dbReference>
<dbReference type="Gene3D" id="3.30.70.2330">
    <property type="match status" value="1"/>
</dbReference>
<feature type="compositionally biased region" description="Polar residues" evidence="18">
    <location>
        <begin position="325"/>
        <end position="334"/>
    </location>
</feature>
<keyword evidence="4" id="KW-0158">Chromosome</keyword>
<protein>
    <submittedName>
        <fullName evidence="22">Uncharacterized protein</fullName>
    </submittedName>
</protein>
<feature type="domain" description="Helicase ATP-binding" evidence="20">
    <location>
        <begin position="1659"/>
        <end position="1809"/>
    </location>
</feature>
<feature type="coiled-coil region" evidence="17">
    <location>
        <begin position="1300"/>
        <end position="1341"/>
    </location>
</feature>
<evidence type="ECO:0000256" key="1">
    <source>
        <dbReference type="ARBA" id="ARBA00004123"/>
    </source>
</evidence>
<dbReference type="PROSITE" id="PS51194">
    <property type="entry name" value="HELICASE_CTER"/>
    <property type="match status" value="1"/>
</dbReference>
<dbReference type="Pfam" id="PF13920">
    <property type="entry name" value="zf-C3HC4_3"/>
    <property type="match status" value="1"/>
</dbReference>
<dbReference type="Gene3D" id="3.40.50.300">
    <property type="entry name" value="P-loop containing nucleotide triphosphate hydrolases"/>
    <property type="match status" value="1"/>
</dbReference>
<dbReference type="Proteomes" id="UP000007110">
    <property type="component" value="Unassembled WGS sequence"/>
</dbReference>
<dbReference type="Pfam" id="PF00176">
    <property type="entry name" value="SNF2-rel_dom"/>
    <property type="match status" value="1"/>
</dbReference>
<dbReference type="SMART" id="SM00910">
    <property type="entry name" value="HIRAN"/>
    <property type="match status" value="1"/>
</dbReference>
<comment type="similarity">
    <text evidence="3">Belongs to the SMC family. SMC6 subfamily.</text>
</comment>
<dbReference type="InterPro" id="IPR001650">
    <property type="entry name" value="Helicase_C-like"/>
</dbReference>
<feature type="compositionally biased region" description="Acidic residues" evidence="18">
    <location>
        <begin position="17"/>
        <end position="41"/>
    </location>
</feature>
<evidence type="ECO:0000256" key="15">
    <source>
        <dbReference type="ARBA" id="ARBA00023242"/>
    </source>
</evidence>
<evidence type="ECO:0000256" key="13">
    <source>
        <dbReference type="ARBA" id="ARBA00023172"/>
    </source>
</evidence>
<dbReference type="RefSeq" id="XP_030837529.1">
    <property type="nucleotide sequence ID" value="XM_030981669.1"/>
</dbReference>
<evidence type="ECO:0000256" key="6">
    <source>
        <dbReference type="ARBA" id="ARBA00022741"/>
    </source>
</evidence>
<dbReference type="InterPro" id="IPR049730">
    <property type="entry name" value="SNF2/RAD54-like_C"/>
</dbReference>
<feature type="region of interest" description="Disordered" evidence="18">
    <location>
        <begin position="1"/>
        <end position="283"/>
    </location>
</feature>
<evidence type="ECO:0000256" key="7">
    <source>
        <dbReference type="ARBA" id="ARBA00022763"/>
    </source>
</evidence>
<dbReference type="GO" id="GO:0005694">
    <property type="term" value="C:chromosome"/>
    <property type="evidence" value="ECO:0007669"/>
    <property type="project" value="UniProtKB-SubCell"/>
</dbReference>
<evidence type="ECO:0000259" key="21">
    <source>
        <dbReference type="PROSITE" id="PS51194"/>
    </source>
</evidence>
<dbReference type="InterPro" id="IPR014905">
    <property type="entry name" value="HIRAN"/>
</dbReference>
<evidence type="ECO:0000313" key="23">
    <source>
        <dbReference type="Proteomes" id="UP000007110"/>
    </source>
</evidence>
<name>A0A7M7SX06_STRPU</name>
<dbReference type="SUPFAM" id="SSF57850">
    <property type="entry name" value="RING/U-box"/>
    <property type="match status" value="1"/>
</dbReference>
<feature type="compositionally biased region" description="Polar residues" evidence="18">
    <location>
        <begin position="595"/>
        <end position="606"/>
    </location>
</feature>
<keyword evidence="12 17" id="KW-0175">Coiled coil</keyword>
<dbReference type="GeneID" id="100893394"/>
<evidence type="ECO:0000256" key="18">
    <source>
        <dbReference type="SAM" id="MobiDB-lite"/>
    </source>
</evidence>
<dbReference type="CDD" id="cd18793">
    <property type="entry name" value="SF2_C_SNF"/>
    <property type="match status" value="1"/>
</dbReference>
<comment type="subcellular location">
    <subcellularLocation>
        <location evidence="2">Chromosome</location>
    </subcellularLocation>
    <subcellularLocation>
        <location evidence="1">Nucleus</location>
    </subcellularLocation>
</comment>
<evidence type="ECO:0000256" key="4">
    <source>
        <dbReference type="ARBA" id="ARBA00022454"/>
    </source>
</evidence>
<dbReference type="GO" id="GO:0006281">
    <property type="term" value="P:DNA repair"/>
    <property type="evidence" value="ECO:0007669"/>
    <property type="project" value="UniProtKB-KW"/>
</dbReference>
<feature type="domain" description="RING-type" evidence="19">
    <location>
        <begin position="1968"/>
        <end position="2009"/>
    </location>
</feature>
<dbReference type="InterPro" id="IPR038718">
    <property type="entry name" value="SNF2-like_sf"/>
</dbReference>
<keyword evidence="11" id="KW-0067">ATP-binding</keyword>
<dbReference type="GO" id="GO:0006310">
    <property type="term" value="P:DNA recombination"/>
    <property type="evidence" value="ECO:0007669"/>
    <property type="project" value="UniProtKB-KW"/>
</dbReference>
<feature type="compositionally biased region" description="Basic and acidic residues" evidence="18">
    <location>
        <begin position="193"/>
        <end position="204"/>
    </location>
</feature>
<feature type="compositionally biased region" description="Basic and acidic residues" evidence="18">
    <location>
        <begin position="411"/>
        <end position="422"/>
    </location>
</feature>
<evidence type="ECO:0000256" key="14">
    <source>
        <dbReference type="ARBA" id="ARBA00023204"/>
    </source>
</evidence>
<reference evidence="23" key="1">
    <citation type="submission" date="2015-02" db="EMBL/GenBank/DDBJ databases">
        <title>Genome sequencing for Strongylocentrotus purpuratus.</title>
        <authorList>
            <person name="Murali S."/>
            <person name="Liu Y."/>
            <person name="Vee V."/>
            <person name="English A."/>
            <person name="Wang M."/>
            <person name="Skinner E."/>
            <person name="Han Y."/>
            <person name="Muzny D.M."/>
            <person name="Worley K.C."/>
            <person name="Gibbs R.A."/>
        </authorList>
    </citation>
    <scope>NUCLEOTIDE SEQUENCE</scope>
</reference>
<dbReference type="InterPro" id="IPR027417">
    <property type="entry name" value="P-loop_NTPase"/>
</dbReference>
<dbReference type="PROSITE" id="PS00518">
    <property type="entry name" value="ZF_RING_1"/>
    <property type="match status" value="1"/>
</dbReference>
<evidence type="ECO:0000259" key="20">
    <source>
        <dbReference type="PROSITE" id="PS51192"/>
    </source>
</evidence>
<dbReference type="GO" id="GO:0003676">
    <property type="term" value="F:nucleic acid binding"/>
    <property type="evidence" value="ECO:0007669"/>
    <property type="project" value="InterPro"/>
</dbReference>
<feature type="region of interest" description="Disordered" evidence="18">
    <location>
        <begin position="1584"/>
        <end position="1618"/>
    </location>
</feature>
<evidence type="ECO:0000256" key="11">
    <source>
        <dbReference type="ARBA" id="ARBA00022840"/>
    </source>
</evidence>
<evidence type="ECO:0000259" key="19">
    <source>
        <dbReference type="PROSITE" id="PS50089"/>
    </source>
</evidence>
<dbReference type="GO" id="GO:0005524">
    <property type="term" value="F:ATP binding"/>
    <property type="evidence" value="ECO:0007669"/>
    <property type="project" value="UniProtKB-KW"/>
</dbReference>
<evidence type="ECO:0000256" key="3">
    <source>
        <dbReference type="ARBA" id="ARBA00006793"/>
    </source>
</evidence>
<keyword evidence="9" id="KW-0378">Hydrolase</keyword>
<dbReference type="InterPro" id="IPR014001">
    <property type="entry name" value="Helicase_ATP-bd"/>
</dbReference>
<dbReference type="PROSITE" id="PS51192">
    <property type="entry name" value="HELICASE_ATP_BIND_1"/>
    <property type="match status" value="1"/>
</dbReference>
<reference evidence="22" key="2">
    <citation type="submission" date="2021-01" db="UniProtKB">
        <authorList>
            <consortium name="EnsemblMetazoa"/>
        </authorList>
    </citation>
    <scope>IDENTIFICATION</scope>
</reference>
<sequence>MGNPWSKKSAKMAAAAEDTDSTDDPDSAEDTDSTNDPDSSEENVSTMDEKRIQHKPVALTFADTSNQPTEQDGEGCSYWYPSKRKTYQRHEDRDEDEKALELSRQEMQVTSVTNPTSDIIISDSEIEGDDRVQTNNGVWGGESDKDSSGLEDVGLGIHGEAQAQVSGRCDASHENSCLSGAGSSDGEDSDVNDISHEENERDVAADASGPVADDVDEEGYGDEEDSSAGSSILLQSDEEVDNISSQEITACQPPHASSSCSTQSSEKAITKVGPLEDRNAVNPEESIDIFDVTEDQDELAQELGVDSQKSYQGFEKALELSRQEMQVTSVTNPTSDIIISDSEIEGDDRVETNNGVWGGESDKDSSGLEDVGLGIHGEAQAQVSGRRDASHENSCLSGAGSSDGEDSDVTDISHKENERDMAAEASDPVADDVDEEDFGDDEVSSAGSSILLLSDEEVDNIPSQEITACQPAHASSSCPTQSSKKAIAKVGPLEDINTVTPEGSIDILDVMEDQDELAQEMYVDSQKSYQGYEKTRVKMESPQPSSPRLKVANNTRTHATIVAESASGVLPTVPNNGGRHSMSRVDQHKEAAASETVSSGIPTSRTGVLPRSGCHKPKSCNPPEPLDFSYQKKTQKKKCSHGNRYSLTEALSLTKDYLSQSTWDDGIDDQDHLELDLPIAASQAGTDDIFLGMVPGSIEGLHYHTGKVSDHEMVSLVREPLNRYLKNAMKVENAWGDQVGHIKRELAEVLSYILDNNYARIEGVVPSGNKNTHVHSMPVDISLYGPRCNQMTVLQILKGRGHTVSMVESKKSSIYNPRNALGKSVMLSETEMKNEVDTLFDNLKLTEQEPSKCIVSTMYPHQKQALHWMLARESNDKPATPSGLYHNSLTNFTSAKRPDSVRGGILADDMGLGKTLSIISLILHEFAKPEFVDLPPSLPSLPEKDEVDCNEPSTSQVKQEVEDDVVLIEDSQEFPIVSEEVIVIDDDSHSSDNDTTIVIKADSPTIPSSSNSTRVTANGRLERDQAQFEEDRLERERRVSALMEEKRDLEAQKQNVAREIDQFAVNSAREQNYGLQSKDSELTQAVTAGKRRLENLEGSSKKRLKLYADYMPNLLAEIDRCTANNQFHQKPLGPVGSFLKLKDVRWALGVESCLKRLIYSFRCHDQHDASILKDIMNRLIPQNATQPSIITSKFEANRYDIRSSSVQSNDFPGFLDIVDVSNSVIFNTLVNQRGVESILLIEKLSKDVRNSLRQPPKNCREAFTLEGDQVYAGAEQRYYTSMQKSAKILRGDTDNEIRDQAQFEEERLEKERQVSALMEEKRDLEAQKQNAAREIDQFAVNSAREQNYGLQSTDSELTPAVTAEKRRLDNLEGSRKKRLKLYADYMPNLLAEIDRCTANNQFHQKPLGPVGSFLKLKDVRWALGVESCLKRLIYSFRCHDQHDVSILKEIMNRLIPQNATQPSIITSKFEANRYDIRSSSVQSNDFPSFLDIVDVSNPVIFNTLVNQRGVETILLIEKLSKEVRNSLRQPPRNCREAFTLEGDQVYAGAVQRYYSSMQRSPKILRGDTDNEIRASAANIKFIFNDDSDDNPSPEKKAKMKLPKMATAPKVKGPSQPVASLPGPCPPINSMVPFKLSSHWFSKPMKAEVSKPMKAEVSKPMKAEVKGHRGHGDAAKPRTTLIVCPLSVMSNWIDQLNEHVADEVQVNVCMYHGAEKKKLTVDYLKQQDVVITTYGTLAAEFKAKQEKGTLQKIEWLRIVLDEAHIIRNRRTLQAQAAIALKAQCKWALTGTPIQNSIKDLWTLVAFLGMEHEPFDPNLNRWQLRKARSIADNDSAGIGRLRKLMNTLALRRMKSQKVNGKPLVDLPARNVVLQYVDFSEDEKKVYQTYEKEGRLAVSKYFREGTVLDHYGEILVIILRLRQLCCHPALCAKAAAKLCQAIDGNERTDEEKAQLVAILVSFLSQGADEECCICLESVQDPVVTRCAHVFCQRCIEEVIISEKERACCPLCRQAISRESLVHVPKDRLDAEKGNTDREWHSSAKVDALMECLLTERAADKTTKSIVVSQFTSFLDVLVKPLTEKGFKFSRLDGSMSRIARTAAIREFSSNDPDSSQIFLLSLKAGGVGLNLTAASRLYLLDPAWNPACEEQSFDRCHRLGQTKDVTITKFLVHESIEEPMLKIQEFKRQLMKQVFGGKNQTPEERRMNRIRDVRILFGMDKTNSRKRERKM</sequence>
<feature type="region of interest" description="Disordered" evidence="18">
    <location>
        <begin position="325"/>
        <end position="451"/>
    </location>
</feature>
<dbReference type="PANTHER" id="PTHR19306">
    <property type="entry name" value="STRUCTURAL MAINTENANCE OF CHROMOSOMES 5,6 SMC5, SMC6"/>
    <property type="match status" value="1"/>
</dbReference>
<dbReference type="SMART" id="SM00184">
    <property type="entry name" value="RING"/>
    <property type="match status" value="1"/>
</dbReference>
<dbReference type="CDD" id="cd18008">
    <property type="entry name" value="DEXDc_SHPRH-like"/>
    <property type="match status" value="1"/>
</dbReference>
<dbReference type="CDD" id="cd16509">
    <property type="entry name" value="RING-HC_HLTF"/>
    <property type="match status" value="1"/>
</dbReference>
<evidence type="ECO:0000256" key="8">
    <source>
        <dbReference type="ARBA" id="ARBA00022771"/>
    </source>
</evidence>
<dbReference type="SMART" id="SM00490">
    <property type="entry name" value="HELICc"/>
    <property type="match status" value="1"/>
</dbReference>
<dbReference type="PANTHER" id="PTHR19306:SF6">
    <property type="entry name" value="STRUCTURAL MAINTENANCE OF CHROMOSOMES PROTEIN 6"/>
    <property type="match status" value="1"/>
</dbReference>
<keyword evidence="13" id="KW-0233">DNA recombination</keyword>
<dbReference type="InterPro" id="IPR001841">
    <property type="entry name" value="Znf_RING"/>
</dbReference>
<dbReference type="SUPFAM" id="SSF52540">
    <property type="entry name" value="P-loop containing nucleoside triphosphate hydrolases"/>
    <property type="match status" value="3"/>
</dbReference>
<dbReference type="Gene3D" id="3.30.40.10">
    <property type="entry name" value="Zinc/RING finger domain, C3HC4 (zinc finger)"/>
    <property type="match status" value="1"/>
</dbReference>
<keyword evidence="5" id="KW-0479">Metal-binding</keyword>
<keyword evidence="10" id="KW-0862">Zinc</keyword>
<dbReference type="Gene3D" id="3.40.50.10810">
    <property type="entry name" value="Tandem AAA-ATPase domain"/>
    <property type="match status" value="2"/>
</dbReference>
<evidence type="ECO:0000256" key="9">
    <source>
        <dbReference type="ARBA" id="ARBA00022801"/>
    </source>
</evidence>
<feature type="domain" description="Helicase C-terminal" evidence="21">
    <location>
        <begin position="2041"/>
        <end position="2207"/>
    </location>
</feature>
<accession>A0A7M7SX06</accession>
<evidence type="ECO:0000256" key="5">
    <source>
        <dbReference type="ARBA" id="ARBA00022723"/>
    </source>
</evidence>
<dbReference type="EnsemblMetazoa" id="XM_030981669">
    <property type="protein sequence ID" value="XP_030837529"/>
    <property type="gene ID" value="LOC100893394"/>
</dbReference>
<feature type="coiled-coil region" evidence="17">
    <location>
        <begin position="1032"/>
        <end position="1066"/>
    </location>
</feature>
<dbReference type="InterPro" id="IPR017907">
    <property type="entry name" value="Znf_RING_CS"/>
</dbReference>
<dbReference type="GO" id="GO:0016818">
    <property type="term" value="F:hydrolase activity, acting on acid anhydrides, in phosphorus-containing anhydrides"/>
    <property type="evidence" value="ECO:0007669"/>
    <property type="project" value="InterPro"/>
</dbReference>
<keyword evidence="7" id="KW-0227">DNA damage</keyword>
<evidence type="ECO:0000256" key="2">
    <source>
        <dbReference type="ARBA" id="ARBA00004286"/>
    </source>
</evidence>
<dbReference type="Pfam" id="PF00271">
    <property type="entry name" value="Helicase_C"/>
    <property type="match status" value="1"/>
</dbReference>
<dbReference type="SMART" id="SM00487">
    <property type="entry name" value="DEXDc"/>
    <property type="match status" value="1"/>
</dbReference>
<evidence type="ECO:0000256" key="10">
    <source>
        <dbReference type="ARBA" id="ARBA00022833"/>
    </source>
</evidence>
<dbReference type="GO" id="GO:0005634">
    <property type="term" value="C:nucleus"/>
    <property type="evidence" value="ECO:0007669"/>
    <property type="project" value="UniProtKB-SubCell"/>
</dbReference>
<evidence type="ECO:0000313" key="22">
    <source>
        <dbReference type="EnsemblMetazoa" id="XP_030837529"/>
    </source>
</evidence>
<dbReference type="InterPro" id="IPR000330">
    <property type="entry name" value="SNF2_N"/>
</dbReference>
<dbReference type="Pfam" id="PF08797">
    <property type="entry name" value="HIRAN"/>
    <property type="match status" value="1"/>
</dbReference>
<dbReference type="GO" id="GO:0008270">
    <property type="term" value="F:zinc ion binding"/>
    <property type="evidence" value="ECO:0007669"/>
    <property type="project" value="UniProtKB-KW"/>
</dbReference>
<keyword evidence="23" id="KW-1185">Reference proteome</keyword>